<keyword evidence="2" id="KW-1185">Reference proteome</keyword>
<reference evidence="1 2" key="1">
    <citation type="journal article" date="2020" name="IScience">
        <title>Genome Sequencing of the Endangered Kingdonia uniflora (Circaeasteraceae, Ranunculales) Reveals Potential Mechanisms of Evolutionary Specialization.</title>
        <authorList>
            <person name="Sun Y."/>
            <person name="Deng T."/>
            <person name="Zhang A."/>
            <person name="Moore M.J."/>
            <person name="Landis J.B."/>
            <person name="Lin N."/>
            <person name="Zhang H."/>
            <person name="Zhang X."/>
            <person name="Huang J."/>
            <person name="Zhang X."/>
            <person name="Sun H."/>
            <person name="Wang H."/>
        </authorList>
    </citation>
    <scope>NUCLEOTIDE SEQUENCE [LARGE SCALE GENOMIC DNA]</scope>
    <source>
        <strain evidence="1">TB1705</strain>
        <tissue evidence="1">Leaf</tissue>
    </source>
</reference>
<dbReference type="Proteomes" id="UP000541444">
    <property type="component" value="Unassembled WGS sequence"/>
</dbReference>
<dbReference type="OrthoDB" id="1928346at2759"/>
<accession>A0A7J7LZQ1</accession>
<evidence type="ECO:0000313" key="2">
    <source>
        <dbReference type="Proteomes" id="UP000541444"/>
    </source>
</evidence>
<name>A0A7J7LZQ1_9MAGN</name>
<protein>
    <submittedName>
        <fullName evidence="1">Uncharacterized protein</fullName>
    </submittedName>
</protein>
<evidence type="ECO:0000313" key="1">
    <source>
        <dbReference type="EMBL" id="KAF6148089.1"/>
    </source>
</evidence>
<dbReference type="EMBL" id="JACGCM010001859">
    <property type="protein sequence ID" value="KAF6148089.1"/>
    <property type="molecule type" value="Genomic_DNA"/>
</dbReference>
<proteinExistence type="predicted"/>
<gene>
    <name evidence="1" type="ORF">GIB67_024264</name>
</gene>
<comment type="caution">
    <text evidence="1">The sequence shown here is derived from an EMBL/GenBank/DDBJ whole genome shotgun (WGS) entry which is preliminary data.</text>
</comment>
<dbReference type="AlphaFoldDB" id="A0A7J7LZQ1"/>
<organism evidence="1 2">
    <name type="scientific">Kingdonia uniflora</name>
    <dbReference type="NCBI Taxonomy" id="39325"/>
    <lineage>
        <taxon>Eukaryota</taxon>
        <taxon>Viridiplantae</taxon>
        <taxon>Streptophyta</taxon>
        <taxon>Embryophyta</taxon>
        <taxon>Tracheophyta</taxon>
        <taxon>Spermatophyta</taxon>
        <taxon>Magnoliopsida</taxon>
        <taxon>Ranunculales</taxon>
        <taxon>Circaeasteraceae</taxon>
        <taxon>Kingdonia</taxon>
    </lineage>
</organism>
<sequence length="144" mass="16365">MPGKLQELTALRELKIRGCPILEPRCYKDVGMLSFYKFPEDDILIIRASALSTLQGCMDKEAYNDILMKLGDLFKKNSEVFARSFWYCSQNLELEFDLLMSLGLKLQHFLLSLTTSIWETSRVMKGVQHGACGFVSSNIRAISS</sequence>